<dbReference type="PATRIC" id="fig|1227485.3.peg.2590"/>
<comment type="caution">
    <text evidence="1">The sequence shown here is derived from an EMBL/GenBank/DDBJ whole genome shotgun (WGS) entry which is preliminary data.</text>
</comment>
<protein>
    <submittedName>
        <fullName evidence="1">Uncharacterized protein</fullName>
    </submittedName>
</protein>
<dbReference type="EMBL" id="AOJD01000068">
    <property type="protein sequence ID" value="ELZ34690.1"/>
    <property type="molecule type" value="Genomic_DNA"/>
</dbReference>
<accession>M0DGU3</accession>
<reference evidence="1 2" key="1">
    <citation type="journal article" date="2014" name="PLoS Genet.">
        <title>Phylogenetically driven sequencing of extremely halophilic archaea reveals strategies for static and dynamic osmo-response.</title>
        <authorList>
            <person name="Becker E.A."/>
            <person name="Seitzer P.M."/>
            <person name="Tritt A."/>
            <person name="Larsen D."/>
            <person name="Krusor M."/>
            <person name="Yao A.I."/>
            <person name="Wu D."/>
            <person name="Madern D."/>
            <person name="Eisen J.A."/>
            <person name="Darling A.E."/>
            <person name="Facciotti M.T."/>
        </authorList>
    </citation>
    <scope>NUCLEOTIDE SEQUENCE [LARGE SCALE GENOMIC DNA]</scope>
    <source>
        <strain evidence="1 2">DSM 14210</strain>
    </source>
</reference>
<organism evidence="1 2">
    <name type="scientific">Halorubrum tebenquichense DSM 14210</name>
    <dbReference type="NCBI Taxonomy" id="1227485"/>
    <lineage>
        <taxon>Archaea</taxon>
        <taxon>Methanobacteriati</taxon>
        <taxon>Methanobacteriota</taxon>
        <taxon>Stenosarchaea group</taxon>
        <taxon>Halobacteria</taxon>
        <taxon>Halobacteriales</taxon>
        <taxon>Haloferacaceae</taxon>
        <taxon>Halorubrum</taxon>
    </lineage>
</organism>
<keyword evidence="2" id="KW-1185">Reference proteome</keyword>
<gene>
    <name evidence="1" type="ORF">C472_13172</name>
</gene>
<evidence type="ECO:0000313" key="1">
    <source>
        <dbReference type="EMBL" id="ELZ34690.1"/>
    </source>
</evidence>
<dbReference type="AlphaFoldDB" id="M0DGU3"/>
<dbReference type="Proteomes" id="UP000011523">
    <property type="component" value="Unassembled WGS sequence"/>
</dbReference>
<proteinExistence type="predicted"/>
<sequence length="276" mass="28829">MLAFTAAVGLLFGTSGFTAMEADRGLAVNVTGDDSAYLGYEPIANETESGASTAVVEYRNQFGSDLTEFDVDVSIADPDSDVSLVTSDAPDHIDQGIAGKVTVTLRCPTRRDVELLFGADGSGSDVSVSVDRTHTVTCVPSGPTVTGVAFDDAANGRVLVDDGNGEVAANVWIAETPPTESVENLTAVAFDEAIPFDTSDKIRKQVVQHPSSEGSGSDWKVVAVEFRDEDLTYVHPGWEAGAYTTPSSGDGVAYEGSVDEEFLSNASVDDGEVVGD</sequence>
<name>M0DGU3_9EURY</name>
<evidence type="ECO:0000313" key="2">
    <source>
        <dbReference type="Proteomes" id="UP000011523"/>
    </source>
</evidence>